<dbReference type="GO" id="GO:0060271">
    <property type="term" value="P:cilium assembly"/>
    <property type="evidence" value="ECO:0007669"/>
    <property type="project" value="TreeGrafter"/>
</dbReference>
<dbReference type="AlphaFoldDB" id="Q4RRK4"/>
<dbReference type="GO" id="GO:0034451">
    <property type="term" value="C:centriolar satellite"/>
    <property type="evidence" value="ECO:0007669"/>
    <property type="project" value="TreeGrafter"/>
</dbReference>
<dbReference type="InterPro" id="IPR000008">
    <property type="entry name" value="C2_dom"/>
</dbReference>
<dbReference type="GO" id="GO:0061511">
    <property type="term" value="P:centriole elongation"/>
    <property type="evidence" value="ECO:0007669"/>
    <property type="project" value="TreeGrafter"/>
</dbReference>
<proteinExistence type="predicted"/>
<reference evidence="2" key="1">
    <citation type="journal article" date="2004" name="Nature">
        <title>Genome duplication in the teleost fish Tetraodon nigroviridis reveals the early vertebrate proto-karyotype.</title>
        <authorList>
            <person name="Jaillon O."/>
            <person name="Aury J.-M."/>
            <person name="Brunet F."/>
            <person name="Petit J.-L."/>
            <person name="Stange-Thomann N."/>
            <person name="Mauceli E."/>
            <person name="Bouneau L."/>
            <person name="Fischer C."/>
            <person name="Ozouf-Costaz C."/>
            <person name="Bernot A."/>
            <person name="Nicaud S."/>
            <person name="Jaffe D."/>
            <person name="Fisher S."/>
            <person name="Lutfalla G."/>
            <person name="Dossat C."/>
            <person name="Segurens B."/>
            <person name="Dasilva C."/>
            <person name="Salanoubat M."/>
            <person name="Levy M."/>
            <person name="Boudet N."/>
            <person name="Castellano S."/>
            <person name="Anthouard V."/>
            <person name="Jubin C."/>
            <person name="Castelli V."/>
            <person name="Katinka M."/>
            <person name="Vacherie B."/>
            <person name="Biemont C."/>
            <person name="Skalli Z."/>
            <person name="Cattolico L."/>
            <person name="Poulain J."/>
            <person name="De Berardinis V."/>
            <person name="Cruaud C."/>
            <person name="Duprat S."/>
            <person name="Brottier P."/>
            <person name="Coutanceau J.-P."/>
            <person name="Gouzy J."/>
            <person name="Parra G."/>
            <person name="Lardier G."/>
            <person name="Chapple C."/>
            <person name="McKernan K.J."/>
            <person name="McEwan P."/>
            <person name="Bosak S."/>
            <person name="Kellis M."/>
            <person name="Volff J.-N."/>
            <person name="Guigo R."/>
            <person name="Zody M.C."/>
            <person name="Mesirov J."/>
            <person name="Lindblad-Toh K."/>
            <person name="Birren B."/>
            <person name="Nusbaum C."/>
            <person name="Kahn D."/>
            <person name="Robinson-Rechavi M."/>
            <person name="Laudet V."/>
            <person name="Schachter V."/>
            <person name="Quetier F."/>
            <person name="Saurin W."/>
            <person name="Scarpelli C."/>
            <person name="Wincker P."/>
            <person name="Lander E.S."/>
            <person name="Weissenbach J."/>
            <person name="Roest Crollius H."/>
        </authorList>
    </citation>
    <scope>NUCLEOTIDE SEQUENCE [LARGE SCALE GENOMIC DNA]</scope>
</reference>
<dbReference type="PANTHER" id="PTHR21254:SF1">
    <property type="entry name" value="C2 DOMAIN-CONTAINING PROTEIN 3"/>
    <property type="match status" value="1"/>
</dbReference>
<dbReference type="PROSITE" id="PS50004">
    <property type="entry name" value="C2"/>
    <property type="match status" value="1"/>
</dbReference>
<name>Q4RRK4_TETNG</name>
<organism evidence="2">
    <name type="scientific">Tetraodon nigroviridis</name>
    <name type="common">Spotted green pufferfish</name>
    <name type="synonym">Chelonodon nigroviridis</name>
    <dbReference type="NCBI Taxonomy" id="99883"/>
    <lineage>
        <taxon>Eukaryota</taxon>
        <taxon>Metazoa</taxon>
        <taxon>Chordata</taxon>
        <taxon>Craniata</taxon>
        <taxon>Vertebrata</taxon>
        <taxon>Euteleostomi</taxon>
        <taxon>Actinopterygii</taxon>
        <taxon>Neopterygii</taxon>
        <taxon>Teleostei</taxon>
        <taxon>Neoteleostei</taxon>
        <taxon>Acanthomorphata</taxon>
        <taxon>Eupercaria</taxon>
        <taxon>Tetraodontiformes</taxon>
        <taxon>Tetradontoidea</taxon>
        <taxon>Tetraodontidae</taxon>
        <taxon>Tetraodon</taxon>
    </lineage>
</organism>
<dbReference type="Pfam" id="PF00168">
    <property type="entry name" value="C2"/>
    <property type="match status" value="1"/>
</dbReference>
<dbReference type="CDD" id="cd00030">
    <property type="entry name" value="C2"/>
    <property type="match status" value="1"/>
</dbReference>
<feature type="non-terminal residue" evidence="2">
    <location>
        <position position="1"/>
    </location>
</feature>
<feature type="domain" description="C2" evidence="1">
    <location>
        <begin position="399"/>
        <end position="549"/>
    </location>
</feature>
<sequence>LCVPDPVFGHTETHVLQAPDGVPVQRLLLSSLSGQGLSSAGGLQFEVWFRYYYPNVRDQLVAKSILPLSKLCALVTMQRQHPSEAEMFSLPLFPRADSTTGHQSKPSGTHKHTHPQSNVYSNILQLNLKVIYIYLMWCFLGLLDVCIRYKHRLMGPGGQTGDGASCFVTLVVQVHRASGLQAAARAWLPVHCLLLPGHSQLQRSTYCYLRYKFYDNDAFCSHMRHPSFGEIEEEGLLTVTFQQSRTIELRCSQPLMWYLREEKLEVQVWAAFSKDKTQRPRDTDRLVGSAFVDLSSFAKTSKQKLTISGKMCNTCSVFSCTRDSNSRFFGVAGVFPLFRRSAADLQGASLRVHITLATGSVPVKNLADEMDSDNQEELLLEESEEAAQDPLSSKFNRSVPDTAAVQHTETDLEKSFPASVVVDRAMHLSLKGCPLAERSESSPCCCVSYVTADSSEAVSTAVVASTECPVWDHQHQCRLSKELLVDSQQSLVFKVWHKGGGTSGLDDCRKITCFLHICFISVEMERVLGFASVDLSPLLWGFQSVCGWYNITDFNGQCRGQLKVSITPLKCVQALRGQRKPENEENTKKSSAFSLSYHTTATYSTFPSHITKYPEQMISSPDHTRIFLSDRFVVIFRKSHSSRKCYFLLKLHIRSLFHPV</sequence>
<dbReference type="GO" id="GO:0071539">
    <property type="term" value="P:protein localization to centrosome"/>
    <property type="evidence" value="ECO:0007669"/>
    <property type="project" value="TreeGrafter"/>
</dbReference>
<reference evidence="2" key="2">
    <citation type="submission" date="2004-02" db="EMBL/GenBank/DDBJ databases">
        <authorList>
            <consortium name="Genoscope"/>
            <consortium name="Whitehead Institute Centre for Genome Research"/>
        </authorList>
    </citation>
    <scope>NUCLEOTIDE SEQUENCE</scope>
</reference>
<protein>
    <submittedName>
        <fullName evidence="2">Chromosome 16 SCAF15002, whole genome shotgun sequence</fullName>
    </submittedName>
</protein>
<gene>
    <name evidence="2" type="ORF">GSTENG00030128001</name>
</gene>
<dbReference type="GO" id="GO:0005814">
    <property type="term" value="C:centriole"/>
    <property type="evidence" value="ECO:0007669"/>
    <property type="project" value="TreeGrafter"/>
</dbReference>
<dbReference type="KEGG" id="tng:GSTEN00030128G001"/>
<dbReference type="InterPro" id="IPR035892">
    <property type="entry name" value="C2_domain_sf"/>
</dbReference>
<dbReference type="PANTHER" id="PTHR21254">
    <property type="entry name" value="C2 DOMAIN-CONTAINING PROTEIN 3"/>
    <property type="match status" value="1"/>
</dbReference>
<dbReference type="OrthoDB" id="79771at2759"/>
<evidence type="ECO:0000313" key="2">
    <source>
        <dbReference type="EMBL" id="CAG08978.1"/>
    </source>
</evidence>
<dbReference type="SUPFAM" id="SSF49562">
    <property type="entry name" value="C2 domain (Calcium/lipid-binding domain, CaLB)"/>
    <property type="match status" value="1"/>
</dbReference>
<accession>Q4RRK4</accession>
<dbReference type="Gene3D" id="2.60.40.150">
    <property type="entry name" value="C2 domain"/>
    <property type="match status" value="1"/>
</dbReference>
<dbReference type="EMBL" id="CAAE01015002">
    <property type="protein sequence ID" value="CAG08978.1"/>
    <property type="molecule type" value="Genomic_DNA"/>
</dbReference>
<evidence type="ECO:0000259" key="1">
    <source>
        <dbReference type="PROSITE" id="PS50004"/>
    </source>
</evidence>